<evidence type="ECO:0000256" key="3">
    <source>
        <dbReference type="ARBA" id="ARBA00022692"/>
    </source>
</evidence>
<dbReference type="Pfam" id="PF03600">
    <property type="entry name" value="CitMHS"/>
    <property type="match status" value="1"/>
</dbReference>
<evidence type="ECO:0000256" key="5">
    <source>
        <dbReference type="ARBA" id="ARBA00022989"/>
    </source>
</evidence>
<dbReference type="SUPFAM" id="SSF116726">
    <property type="entry name" value="TrkA C-terminal domain-like"/>
    <property type="match status" value="2"/>
</dbReference>
<feature type="transmembrane region" description="Helical" evidence="7">
    <location>
        <begin position="564"/>
        <end position="584"/>
    </location>
</feature>
<feature type="domain" description="RCK C-terminal" evidence="8">
    <location>
        <begin position="296"/>
        <end position="379"/>
    </location>
</feature>
<keyword evidence="4" id="KW-0677">Repeat</keyword>
<dbReference type="GO" id="GO:0008324">
    <property type="term" value="F:monoatomic cation transmembrane transporter activity"/>
    <property type="evidence" value="ECO:0007669"/>
    <property type="project" value="InterPro"/>
</dbReference>
<reference evidence="9 10" key="1">
    <citation type="submission" date="2019-07" db="EMBL/GenBank/DDBJ databases">
        <title>Whole genome shotgun sequence of Novosphingobium sediminis NBRC 106119.</title>
        <authorList>
            <person name="Hosoyama A."/>
            <person name="Uohara A."/>
            <person name="Ohji S."/>
            <person name="Ichikawa N."/>
        </authorList>
    </citation>
    <scope>NUCLEOTIDE SEQUENCE [LARGE SCALE GENOMIC DNA]</scope>
    <source>
        <strain evidence="9 10">NBRC 106119</strain>
    </source>
</reference>
<evidence type="ECO:0000313" key="10">
    <source>
        <dbReference type="Proteomes" id="UP000321464"/>
    </source>
</evidence>
<feature type="transmembrane region" description="Helical" evidence="7">
    <location>
        <begin position="441"/>
        <end position="462"/>
    </location>
</feature>
<feature type="domain" description="RCK C-terminal" evidence="8">
    <location>
        <begin position="207"/>
        <end position="294"/>
    </location>
</feature>
<protein>
    <submittedName>
        <fullName evidence="9">Permease</fullName>
    </submittedName>
</protein>
<keyword evidence="5 7" id="KW-1133">Transmembrane helix</keyword>
<keyword evidence="2" id="KW-0813">Transport</keyword>
<feature type="transmembrane region" description="Helical" evidence="7">
    <location>
        <begin position="137"/>
        <end position="156"/>
    </location>
</feature>
<evidence type="ECO:0000256" key="7">
    <source>
        <dbReference type="SAM" id="Phobius"/>
    </source>
</evidence>
<feature type="transmembrane region" description="Helical" evidence="7">
    <location>
        <begin position="30"/>
        <end position="47"/>
    </location>
</feature>
<dbReference type="InterPro" id="IPR036721">
    <property type="entry name" value="RCK_C_sf"/>
</dbReference>
<comment type="caution">
    <text evidence="9">The sequence shown here is derived from an EMBL/GenBank/DDBJ whole genome shotgun (WGS) entry which is preliminary data.</text>
</comment>
<evidence type="ECO:0000313" key="9">
    <source>
        <dbReference type="EMBL" id="GEO01189.1"/>
    </source>
</evidence>
<evidence type="ECO:0000256" key="4">
    <source>
        <dbReference type="ARBA" id="ARBA00022737"/>
    </source>
</evidence>
<dbReference type="InterPro" id="IPR004680">
    <property type="entry name" value="Cit_transptr-like_dom"/>
</dbReference>
<feature type="transmembrane region" description="Helical" evidence="7">
    <location>
        <begin position="396"/>
        <end position="429"/>
    </location>
</feature>
<feature type="transmembrane region" description="Helical" evidence="7">
    <location>
        <begin position="94"/>
        <end position="125"/>
    </location>
</feature>
<feature type="transmembrane region" description="Helical" evidence="7">
    <location>
        <begin position="6"/>
        <end position="23"/>
    </location>
</feature>
<dbReference type="GO" id="GO:0005886">
    <property type="term" value="C:plasma membrane"/>
    <property type="evidence" value="ECO:0007669"/>
    <property type="project" value="TreeGrafter"/>
</dbReference>
<dbReference type="PANTHER" id="PTHR43652:SF2">
    <property type="entry name" value="BASIC AMINO ACID ANTIPORTER YFCC-RELATED"/>
    <property type="match status" value="1"/>
</dbReference>
<name>A0A512ANA2_9SPHN</name>
<dbReference type="PROSITE" id="PS51202">
    <property type="entry name" value="RCK_C"/>
    <property type="match status" value="2"/>
</dbReference>
<gene>
    <name evidence="9" type="ORF">NSE01_30210</name>
</gene>
<keyword evidence="6 7" id="KW-0472">Membrane</keyword>
<dbReference type="PANTHER" id="PTHR43652">
    <property type="entry name" value="BASIC AMINO ACID ANTIPORTER YFCC-RELATED"/>
    <property type="match status" value="1"/>
</dbReference>
<dbReference type="Proteomes" id="UP000321464">
    <property type="component" value="Unassembled WGS sequence"/>
</dbReference>
<dbReference type="InterPro" id="IPR006037">
    <property type="entry name" value="RCK_C"/>
</dbReference>
<accession>A0A512ANA2</accession>
<dbReference type="InterPro" id="IPR031312">
    <property type="entry name" value="Na/sul_symport_CS"/>
</dbReference>
<dbReference type="OrthoDB" id="9809303at2"/>
<feature type="transmembrane region" description="Helical" evidence="7">
    <location>
        <begin position="59"/>
        <end position="82"/>
    </location>
</feature>
<comment type="subcellular location">
    <subcellularLocation>
        <location evidence="1">Membrane</location>
        <topology evidence="1">Multi-pass membrane protein</topology>
    </subcellularLocation>
</comment>
<keyword evidence="10" id="KW-1185">Reference proteome</keyword>
<evidence type="ECO:0000256" key="6">
    <source>
        <dbReference type="ARBA" id="ARBA00023136"/>
    </source>
</evidence>
<evidence type="ECO:0000256" key="2">
    <source>
        <dbReference type="ARBA" id="ARBA00022448"/>
    </source>
</evidence>
<dbReference type="GO" id="GO:0006813">
    <property type="term" value="P:potassium ion transport"/>
    <property type="evidence" value="ECO:0007669"/>
    <property type="project" value="InterPro"/>
</dbReference>
<dbReference type="AlphaFoldDB" id="A0A512ANA2"/>
<evidence type="ECO:0000259" key="8">
    <source>
        <dbReference type="PROSITE" id="PS51202"/>
    </source>
</evidence>
<dbReference type="InterPro" id="IPR051679">
    <property type="entry name" value="DASS-Related_Transporters"/>
</dbReference>
<feature type="transmembrane region" description="Helical" evidence="7">
    <location>
        <begin position="177"/>
        <end position="201"/>
    </location>
</feature>
<evidence type="ECO:0000256" key="1">
    <source>
        <dbReference type="ARBA" id="ARBA00004141"/>
    </source>
</evidence>
<dbReference type="EMBL" id="BJYR01000020">
    <property type="protein sequence ID" value="GEO01189.1"/>
    <property type="molecule type" value="Genomic_DNA"/>
</dbReference>
<dbReference type="PROSITE" id="PS01271">
    <property type="entry name" value="NA_SULFATE"/>
    <property type="match status" value="1"/>
</dbReference>
<organism evidence="9 10">
    <name type="scientific">Novosphingobium sediminis</name>
    <dbReference type="NCBI Taxonomy" id="707214"/>
    <lineage>
        <taxon>Bacteria</taxon>
        <taxon>Pseudomonadati</taxon>
        <taxon>Pseudomonadota</taxon>
        <taxon>Alphaproteobacteria</taxon>
        <taxon>Sphingomonadales</taxon>
        <taxon>Sphingomonadaceae</taxon>
        <taxon>Novosphingobium</taxon>
    </lineage>
</organism>
<sequence length="585" mass="60407">MAGTGSVMAISAIFAVGLVGFATDKVRHDLVALLMLSTCLALGLVRADRAFAGFSDPVVITVGAIMIISAAIARSGVLAYALRPFQRWMKAETGIAVVYAILCGTASAFMNNVGALALLLPAALATCRTAKVSPSRILMPMAFASLLGGLVTLIGTPPNVILAEMRSGYGKPAFGMFDFALVGLPLALAGLVLTLLLVRFLPMRASSESEPLKFRVADYLFELRVPANAAKSLTVESLASIGSGDDRLAVHAIDRGGILVTAPRLSRLLLPGDVIQVEGRAPVVETALERLGLELASDAEDDLLGDAFFEFVVTEQSLLVSQDSSFALLAAHGAALVALSRRGKSIAAGLSAMRLHAGDVILLQIEPSRTAELAQTFSLLPLAERPLRLRVSARDWLPVGALVSAIIAASTGASGLAAALVLAVTALGLAGRLRGHVYQDIDWSIIILLAAIIPVAQAFAASGADDAVAGAISMVGKGQPSWVPVGLALGLTMAVTPFLNNAAAVLIMGPIAARTGLATDVPVDAMLMAVAIGASCDFLTPIGHQSNTLVWGPGGYRFSDYARVGAPLTLLVLVLGTALITAIWG</sequence>
<keyword evidence="3 7" id="KW-0812">Transmembrane</keyword>
<proteinExistence type="predicted"/>
<feature type="transmembrane region" description="Helical" evidence="7">
    <location>
        <begin position="482"/>
        <end position="513"/>
    </location>
</feature>